<feature type="domain" description="CFEM" evidence="18">
    <location>
        <begin position="1"/>
        <end position="108"/>
    </location>
</feature>
<dbReference type="EMBL" id="ML996693">
    <property type="protein sequence ID" value="KAF2401503.1"/>
    <property type="molecule type" value="Genomic_DNA"/>
</dbReference>
<dbReference type="PANTHER" id="PTHR37928">
    <property type="entry name" value="CFEM DOMAIN PROTEIN (AFU_ORTHOLOGUE AFUA_6G14090)"/>
    <property type="match status" value="1"/>
</dbReference>
<dbReference type="GO" id="GO:0098552">
    <property type="term" value="C:side of membrane"/>
    <property type="evidence" value="ECO:0007669"/>
    <property type="project" value="UniProtKB-KW"/>
</dbReference>
<feature type="binding site" description="axial binding residue" evidence="15">
    <location>
        <position position="42"/>
    </location>
    <ligand>
        <name>heme</name>
        <dbReference type="ChEBI" id="CHEBI:30413"/>
    </ligand>
    <ligandPart>
        <name>Fe</name>
        <dbReference type="ChEBI" id="CHEBI:18248"/>
    </ligandPart>
</feature>
<reference evidence="19" key="1">
    <citation type="journal article" date="2020" name="Stud. Mycol.">
        <title>101 Dothideomycetes genomes: a test case for predicting lifestyles and emergence of pathogens.</title>
        <authorList>
            <person name="Haridas S."/>
            <person name="Albert R."/>
            <person name="Binder M."/>
            <person name="Bloem J."/>
            <person name="Labutti K."/>
            <person name="Salamov A."/>
            <person name="Andreopoulos B."/>
            <person name="Baker S."/>
            <person name="Barry K."/>
            <person name="Bills G."/>
            <person name="Bluhm B."/>
            <person name="Cannon C."/>
            <person name="Castanera R."/>
            <person name="Culley D."/>
            <person name="Daum C."/>
            <person name="Ezra D."/>
            <person name="Gonzalez J."/>
            <person name="Henrissat B."/>
            <person name="Kuo A."/>
            <person name="Liang C."/>
            <person name="Lipzen A."/>
            <person name="Lutzoni F."/>
            <person name="Magnuson J."/>
            <person name="Mondo S."/>
            <person name="Nolan M."/>
            <person name="Ohm R."/>
            <person name="Pangilinan J."/>
            <person name="Park H.-J."/>
            <person name="Ramirez L."/>
            <person name="Alfaro M."/>
            <person name="Sun H."/>
            <person name="Tritt A."/>
            <person name="Yoshinaga Y."/>
            <person name="Zwiers L.-H."/>
            <person name="Turgeon B."/>
            <person name="Goodwin S."/>
            <person name="Spatafora J."/>
            <person name="Crous P."/>
            <person name="Grigoriev I."/>
        </authorList>
    </citation>
    <scope>NUCLEOTIDE SEQUENCE</scope>
    <source>
        <strain evidence="19">CBS 262.69</strain>
    </source>
</reference>
<evidence type="ECO:0000256" key="6">
    <source>
        <dbReference type="ARBA" id="ARBA00022617"/>
    </source>
</evidence>
<dbReference type="Pfam" id="PF05730">
    <property type="entry name" value="CFEM"/>
    <property type="match status" value="1"/>
</dbReference>
<dbReference type="GO" id="GO:0046872">
    <property type="term" value="F:metal ion binding"/>
    <property type="evidence" value="ECO:0007669"/>
    <property type="project" value="UniProtKB-UniRule"/>
</dbReference>
<keyword evidence="13" id="KW-0325">Glycoprotein</keyword>
<keyword evidence="20" id="KW-1185">Reference proteome</keyword>
<evidence type="ECO:0000313" key="20">
    <source>
        <dbReference type="Proteomes" id="UP000799640"/>
    </source>
</evidence>
<evidence type="ECO:0000256" key="5">
    <source>
        <dbReference type="ARBA" id="ARBA00022525"/>
    </source>
</evidence>
<feature type="compositionally biased region" description="Polar residues" evidence="16">
    <location>
        <begin position="139"/>
        <end position="151"/>
    </location>
</feature>
<sequence length="185" mass="18051">MKSFLTLALLAAIGTAKLNAPACADNCISRATSSDGCASASDFSCHCRKQGLIAALQPCIASACPYEGDQQAAHHAIKSACQAAGIKISFSVPKAQPHLEARADDMAGHDMSSGATTAAPKGAGAAKATSTTSGAPKGTKTSPAKLATSSAAGKGGKPAVYTGGAPGREAGGFLGAVFAVAAMAL</sequence>
<evidence type="ECO:0000256" key="11">
    <source>
        <dbReference type="ARBA" id="ARBA00023136"/>
    </source>
</evidence>
<keyword evidence="9 17" id="KW-0732">Signal</keyword>
<keyword evidence="14" id="KW-0449">Lipoprotein</keyword>
<dbReference type="InterPro" id="IPR008427">
    <property type="entry name" value="Extracellular_membr_CFEM_dom"/>
</dbReference>
<dbReference type="PROSITE" id="PS52012">
    <property type="entry name" value="CFEM"/>
    <property type="match status" value="1"/>
</dbReference>
<evidence type="ECO:0000256" key="10">
    <source>
        <dbReference type="ARBA" id="ARBA00023004"/>
    </source>
</evidence>
<keyword evidence="8 15" id="KW-0479">Metal-binding</keyword>
<protein>
    <recommendedName>
        <fullName evidence="18">CFEM domain-containing protein</fullName>
    </recommendedName>
</protein>
<evidence type="ECO:0000256" key="7">
    <source>
        <dbReference type="ARBA" id="ARBA00022622"/>
    </source>
</evidence>
<evidence type="ECO:0000313" key="19">
    <source>
        <dbReference type="EMBL" id="KAF2401503.1"/>
    </source>
</evidence>
<evidence type="ECO:0000256" key="14">
    <source>
        <dbReference type="ARBA" id="ARBA00023288"/>
    </source>
</evidence>
<dbReference type="AlphaFoldDB" id="A0A6G1HZL8"/>
<keyword evidence="4" id="KW-1003">Cell membrane</keyword>
<dbReference type="OrthoDB" id="3767534at2759"/>
<comment type="caution">
    <text evidence="15">Lacks conserved residue(s) required for the propagation of feature annotation.</text>
</comment>
<comment type="subcellular location">
    <subcellularLocation>
        <location evidence="1">Cell membrane</location>
        <topology evidence="1">Lipid-anchor</topology>
        <topology evidence="1">GPI-anchor</topology>
    </subcellularLocation>
    <subcellularLocation>
        <location evidence="2">Secreted</location>
    </subcellularLocation>
</comment>
<feature type="region of interest" description="Disordered" evidence="16">
    <location>
        <begin position="107"/>
        <end position="158"/>
    </location>
</feature>
<evidence type="ECO:0000256" key="8">
    <source>
        <dbReference type="ARBA" id="ARBA00022723"/>
    </source>
</evidence>
<evidence type="ECO:0000259" key="18">
    <source>
        <dbReference type="PROSITE" id="PS52012"/>
    </source>
</evidence>
<keyword evidence="11" id="KW-0472">Membrane</keyword>
<evidence type="ECO:0000256" key="17">
    <source>
        <dbReference type="SAM" id="SignalP"/>
    </source>
</evidence>
<keyword evidence="6 15" id="KW-0349">Heme</keyword>
<keyword evidence="5" id="KW-0964">Secreted</keyword>
<evidence type="ECO:0000256" key="3">
    <source>
        <dbReference type="ARBA" id="ARBA00010031"/>
    </source>
</evidence>
<dbReference type="Proteomes" id="UP000799640">
    <property type="component" value="Unassembled WGS sequence"/>
</dbReference>
<keyword evidence="10 15" id="KW-0408">Iron</keyword>
<keyword evidence="7" id="KW-0336">GPI-anchor</keyword>
<accession>A0A6G1HZL8</accession>
<organism evidence="19 20">
    <name type="scientific">Trichodelitschia bisporula</name>
    <dbReference type="NCBI Taxonomy" id="703511"/>
    <lineage>
        <taxon>Eukaryota</taxon>
        <taxon>Fungi</taxon>
        <taxon>Dikarya</taxon>
        <taxon>Ascomycota</taxon>
        <taxon>Pezizomycotina</taxon>
        <taxon>Dothideomycetes</taxon>
        <taxon>Dothideomycetes incertae sedis</taxon>
        <taxon>Phaeotrichales</taxon>
        <taxon>Phaeotrichaceae</taxon>
        <taxon>Trichodelitschia</taxon>
    </lineage>
</organism>
<feature type="signal peptide" evidence="17">
    <location>
        <begin position="1"/>
        <end position="24"/>
    </location>
</feature>
<evidence type="ECO:0000256" key="2">
    <source>
        <dbReference type="ARBA" id="ARBA00004613"/>
    </source>
</evidence>
<proteinExistence type="inferred from homology"/>
<evidence type="ECO:0000256" key="9">
    <source>
        <dbReference type="ARBA" id="ARBA00022729"/>
    </source>
</evidence>
<name>A0A6G1HZL8_9PEZI</name>
<dbReference type="GO" id="GO:0005576">
    <property type="term" value="C:extracellular region"/>
    <property type="evidence" value="ECO:0007669"/>
    <property type="project" value="UniProtKB-SubCell"/>
</dbReference>
<dbReference type="PANTHER" id="PTHR37928:SF2">
    <property type="entry name" value="GPI ANCHORED CFEM DOMAIN PROTEIN (AFU_ORTHOLOGUE AFUA_6G10580)"/>
    <property type="match status" value="1"/>
</dbReference>
<feature type="compositionally biased region" description="Low complexity" evidence="16">
    <location>
        <begin position="112"/>
        <end position="137"/>
    </location>
</feature>
<feature type="chain" id="PRO_5026029287" description="CFEM domain-containing protein" evidence="17">
    <location>
        <begin position="25"/>
        <end position="185"/>
    </location>
</feature>
<evidence type="ECO:0000256" key="12">
    <source>
        <dbReference type="ARBA" id="ARBA00023157"/>
    </source>
</evidence>
<gene>
    <name evidence="19" type="ORF">EJ06DRAFT_556059</name>
</gene>
<evidence type="ECO:0000256" key="15">
    <source>
        <dbReference type="PROSITE-ProRule" id="PRU01356"/>
    </source>
</evidence>
<keyword evidence="12" id="KW-1015">Disulfide bond</keyword>
<dbReference type="GO" id="GO:0005886">
    <property type="term" value="C:plasma membrane"/>
    <property type="evidence" value="ECO:0007669"/>
    <property type="project" value="UniProtKB-SubCell"/>
</dbReference>
<evidence type="ECO:0000256" key="13">
    <source>
        <dbReference type="ARBA" id="ARBA00023180"/>
    </source>
</evidence>
<dbReference type="InterPro" id="IPR051735">
    <property type="entry name" value="CFEM_domain"/>
</dbReference>
<comment type="similarity">
    <text evidence="3">Belongs to the RBT5 family.</text>
</comment>
<evidence type="ECO:0000256" key="1">
    <source>
        <dbReference type="ARBA" id="ARBA00004609"/>
    </source>
</evidence>
<dbReference type="SMART" id="SM00747">
    <property type="entry name" value="CFEM"/>
    <property type="match status" value="1"/>
</dbReference>
<evidence type="ECO:0000256" key="16">
    <source>
        <dbReference type="SAM" id="MobiDB-lite"/>
    </source>
</evidence>
<evidence type="ECO:0000256" key="4">
    <source>
        <dbReference type="ARBA" id="ARBA00022475"/>
    </source>
</evidence>